<sequence>MFLKPFRVKTQTSIKASDRKKLRTDIQDQFPSLSDEDVTKLIPAKEEMMSVKINTHGDDNVILYCAGKVPVFYHIFKSLFPTVYTMWQHPDILPSFRTWPPVFEKLQKGADLMLPGVIPDNQPSPKMFGNLQKGDLVSVKIAGNKAPVALGKALLSGEDMYMSGLRGKGVQVLHILGDSLWDHGDRSTPPSIPEAVPQADEEDNVEDIESASDATGNEALDSDRHLEQLESLDISEQTNCQEEASIAAAASTSECTNDEDPGEEEEEEKDPVAEMDALLSFCFACAVKSRIKKGDLPLLTSHFFRNFMQPFSGGKQMDLKKSSFKKLSKFLQAKVNEGYITMKEQSKGVDVITEVDKSHLGLRDLQIPEVTEESTGADAAVVGETDTFVPLTFTDVYCINGATQDFFRELGYSKGEALLISEVRECVTEYIKRNSLQREDKKTVTLDPILAHIILKPAEGDLDRMAWEQVINRMVGKMQASVAISSGNEPPTVKKGKLDPIKIITAMRASNKKVTLVENLEDFGIDVRVFARLVQKAVACSCSVSQSEQKNKGQSVTIQGNQVAFVGKVLLEKYKIPRRYVTGLESAAKQKKR</sequence>
<dbReference type="SUPFAM" id="SSF88697">
    <property type="entry name" value="PUA domain-like"/>
    <property type="match status" value="1"/>
</dbReference>
<dbReference type="InterPro" id="IPR004521">
    <property type="entry name" value="Uncharacterised_CHP00451"/>
</dbReference>
<dbReference type="CDD" id="cd11608">
    <property type="entry name" value="eIF2D_C"/>
    <property type="match status" value="1"/>
</dbReference>
<dbReference type="PROSITE" id="PS50890">
    <property type="entry name" value="PUA"/>
    <property type="match status" value="1"/>
</dbReference>
<feature type="compositionally biased region" description="Acidic residues" evidence="3">
    <location>
        <begin position="256"/>
        <end position="269"/>
    </location>
</feature>
<dbReference type="CDD" id="cd11610">
    <property type="entry name" value="eIF2D_N"/>
    <property type="match status" value="1"/>
</dbReference>
<dbReference type="SUPFAM" id="SSF47592">
    <property type="entry name" value="SWIB/MDM2 domain"/>
    <property type="match status" value="1"/>
</dbReference>
<dbReference type="SUPFAM" id="SSF55159">
    <property type="entry name" value="eIF1-like"/>
    <property type="match status" value="1"/>
</dbReference>
<name>A0AAE1A8V7_9GAST</name>
<evidence type="ECO:0000256" key="3">
    <source>
        <dbReference type="SAM" id="MobiDB-lite"/>
    </source>
</evidence>
<gene>
    <name evidence="6" type="ORF">RRG08_046951</name>
</gene>
<reference evidence="6" key="1">
    <citation type="journal article" date="2023" name="G3 (Bethesda)">
        <title>A reference genome for the long-term kleptoplast-retaining sea slug Elysia crispata morphotype clarki.</title>
        <authorList>
            <person name="Eastman K.E."/>
            <person name="Pendleton A.L."/>
            <person name="Shaikh M.A."/>
            <person name="Suttiyut T."/>
            <person name="Ogas R."/>
            <person name="Tomko P."/>
            <person name="Gavelis G."/>
            <person name="Widhalm J.R."/>
            <person name="Wisecaver J.H."/>
        </authorList>
    </citation>
    <scope>NUCLEOTIDE SEQUENCE</scope>
    <source>
        <strain evidence="6">ECLA1</strain>
    </source>
</reference>
<protein>
    <recommendedName>
        <fullName evidence="8">Ligatin</fullName>
    </recommendedName>
</protein>
<keyword evidence="7" id="KW-1185">Reference proteome</keyword>
<dbReference type="Pfam" id="PF01253">
    <property type="entry name" value="SUI1"/>
    <property type="match status" value="1"/>
</dbReference>
<dbReference type="InterPro" id="IPR048247">
    <property type="entry name" value="eIF2D_N"/>
</dbReference>
<dbReference type="Pfam" id="PF26291">
    <property type="entry name" value="SWIB_eIF2D"/>
    <property type="match status" value="1"/>
</dbReference>
<dbReference type="AlphaFoldDB" id="A0AAE1A8V7"/>
<dbReference type="PANTHER" id="PTHR12217">
    <property type="entry name" value="EUKARYOTIC TRANSLATION INITIATION FACTOR 2D"/>
    <property type="match status" value="1"/>
</dbReference>
<dbReference type="InterPro" id="IPR015947">
    <property type="entry name" value="PUA-like_sf"/>
</dbReference>
<evidence type="ECO:0000256" key="1">
    <source>
        <dbReference type="ARBA" id="ARBA00010359"/>
    </source>
</evidence>
<comment type="similarity">
    <text evidence="1">Belongs to the eIF2D family.</text>
</comment>
<dbReference type="PROSITE" id="PS50296">
    <property type="entry name" value="SUI1"/>
    <property type="match status" value="1"/>
</dbReference>
<dbReference type="GO" id="GO:0003743">
    <property type="term" value="F:translation initiation factor activity"/>
    <property type="evidence" value="ECO:0007669"/>
    <property type="project" value="InterPro"/>
</dbReference>
<dbReference type="InterPro" id="IPR003121">
    <property type="entry name" value="SWIB_MDM2_domain"/>
</dbReference>
<dbReference type="Pfam" id="PF17832">
    <property type="entry name" value="Pre-PUA"/>
    <property type="match status" value="1"/>
</dbReference>
<dbReference type="Pfam" id="PF26292">
    <property type="entry name" value="PUA_elF2D"/>
    <property type="match status" value="1"/>
</dbReference>
<evidence type="ECO:0000313" key="6">
    <source>
        <dbReference type="EMBL" id="KAK3783157.1"/>
    </source>
</evidence>
<dbReference type="GO" id="GO:0001731">
    <property type="term" value="P:formation of translation preinitiation complex"/>
    <property type="evidence" value="ECO:0007669"/>
    <property type="project" value="InterPro"/>
</dbReference>
<dbReference type="EMBL" id="JAWDGP010002436">
    <property type="protein sequence ID" value="KAK3783157.1"/>
    <property type="molecule type" value="Genomic_DNA"/>
</dbReference>
<dbReference type="InterPro" id="IPR001950">
    <property type="entry name" value="SUI1"/>
</dbReference>
<comment type="caution">
    <text evidence="6">The sequence shown here is derived from an EMBL/GenBank/DDBJ whole genome shotgun (WGS) entry which is preliminary data.</text>
</comment>
<feature type="domain" description="DM2" evidence="5">
    <location>
        <begin position="395"/>
        <end position="477"/>
    </location>
</feature>
<feature type="region of interest" description="Disordered" evidence="3">
    <location>
        <begin position="240"/>
        <end position="271"/>
    </location>
</feature>
<evidence type="ECO:0000259" key="4">
    <source>
        <dbReference type="PROSITE" id="PS50296"/>
    </source>
</evidence>
<dbReference type="Proteomes" id="UP001283361">
    <property type="component" value="Unassembled WGS sequence"/>
</dbReference>
<dbReference type="InterPro" id="IPR057429">
    <property type="entry name" value="WH_eIF2D"/>
</dbReference>
<dbReference type="InterPro" id="IPR048248">
    <property type="entry name" value="PUA_eIF2d-like"/>
</dbReference>
<feature type="region of interest" description="Disordered" evidence="3">
    <location>
        <begin position="184"/>
        <end position="222"/>
    </location>
</feature>
<evidence type="ECO:0000313" key="7">
    <source>
        <dbReference type="Proteomes" id="UP001283361"/>
    </source>
</evidence>
<dbReference type="FunFam" id="3.10.400.20:FF:000002">
    <property type="entry name" value="Eukaryotic translation initiation factor 2D"/>
    <property type="match status" value="1"/>
</dbReference>
<proteinExistence type="inferred from homology"/>
<dbReference type="InterPro" id="IPR058886">
    <property type="entry name" value="SWIB_eIF2D"/>
</dbReference>
<accession>A0AAE1A8V7</accession>
<dbReference type="CDD" id="cd21156">
    <property type="entry name" value="PUA_eIF2d-like"/>
    <property type="match status" value="1"/>
</dbReference>
<dbReference type="GO" id="GO:0003723">
    <property type="term" value="F:RNA binding"/>
    <property type="evidence" value="ECO:0007669"/>
    <property type="project" value="InterPro"/>
</dbReference>
<feature type="domain" description="SUI1" evidence="4">
    <location>
        <begin position="501"/>
        <end position="574"/>
    </location>
</feature>
<organism evidence="6 7">
    <name type="scientific">Elysia crispata</name>
    <name type="common">lettuce slug</name>
    <dbReference type="NCBI Taxonomy" id="231223"/>
    <lineage>
        <taxon>Eukaryota</taxon>
        <taxon>Metazoa</taxon>
        <taxon>Spiralia</taxon>
        <taxon>Lophotrochozoa</taxon>
        <taxon>Mollusca</taxon>
        <taxon>Gastropoda</taxon>
        <taxon>Heterobranchia</taxon>
        <taxon>Euthyneura</taxon>
        <taxon>Panpulmonata</taxon>
        <taxon>Sacoglossa</taxon>
        <taxon>Placobranchoidea</taxon>
        <taxon>Plakobranchidae</taxon>
        <taxon>Elysia</taxon>
    </lineage>
</organism>
<feature type="compositionally biased region" description="Low complexity" evidence="3">
    <location>
        <begin position="242"/>
        <end position="255"/>
    </location>
</feature>
<keyword evidence="2" id="KW-0963">Cytoplasm</keyword>
<dbReference type="NCBIfam" id="TIGR00451">
    <property type="entry name" value="unchar_dom_2"/>
    <property type="match status" value="1"/>
</dbReference>
<dbReference type="PROSITE" id="PS51925">
    <property type="entry name" value="SWIB_MDM2"/>
    <property type="match status" value="1"/>
</dbReference>
<evidence type="ECO:0008006" key="8">
    <source>
        <dbReference type="Google" id="ProtNLM"/>
    </source>
</evidence>
<dbReference type="PANTHER" id="PTHR12217:SF4">
    <property type="entry name" value="EUKARYOTIC TRANSLATION INITIATION FACTOR 2D"/>
    <property type="match status" value="1"/>
</dbReference>
<dbReference type="InterPro" id="IPR039759">
    <property type="entry name" value="eIF2D_SUI1"/>
</dbReference>
<evidence type="ECO:0000256" key="2">
    <source>
        <dbReference type="ARBA" id="ARBA00022490"/>
    </source>
</evidence>
<dbReference type="InterPro" id="IPR036877">
    <property type="entry name" value="SUI1_dom_sf"/>
</dbReference>
<dbReference type="InterPro" id="IPR039757">
    <property type="entry name" value="EIF2D"/>
</dbReference>
<dbReference type="InterPro" id="IPR041366">
    <property type="entry name" value="Pre-PUA"/>
</dbReference>
<dbReference type="Gene3D" id="3.10.400.20">
    <property type="match status" value="1"/>
</dbReference>
<dbReference type="InterPro" id="IPR036885">
    <property type="entry name" value="SWIB_MDM2_dom_sf"/>
</dbReference>
<dbReference type="Gene3D" id="3.30.780.10">
    <property type="entry name" value="SUI1-like domain"/>
    <property type="match status" value="1"/>
</dbReference>
<evidence type="ECO:0000259" key="5">
    <source>
        <dbReference type="PROSITE" id="PS51925"/>
    </source>
</evidence>
<feature type="compositionally biased region" description="Acidic residues" evidence="3">
    <location>
        <begin position="199"/>
        <end position="210"/>
    </location>
</feature>
<dbReference type="Pfam" id="PF25304">
    <property type="entry name" value="WHD_eIF2D"/>
    <property type="match status" value="1"/>
</dbReference>